<dbReference type="InterPro" id="IPR009057">
    <property type="entry name" value="Homeodomain-like_sf"/>
</dbReference>
<evidence type="ECO:0000313" key="2">
    <source>
        <dbReference type="EMBL" id="CAB4174029.1"/>
    </source>
</evidence>
<dbReference type="InterPro" id="IPR014875">
    <property type="entry name" value="Mor_transcription_activator"/>
</dbReference>
<dbReference type="EMBL" id="LR797071">
    <property type="protein sequence ID" value="CAB4184455.1"/>
    <property type="molecule type" value="Genomic_DNA"/>
</dbReference>
<gene>
    <name evidence="3" type="ORF">UFOVP1131_6</name>
    <name evidence="4" type="ORF">UFOVP1245_57</name>
    <name evidence="5" type="ORF">UFOVP1582_121</name>
    <name evidence="2" type="ORF">UFOVP966_20</name>
</gene>
<evidence type="ECO:0000313" key="5">
    <source>
        <dbReference type="EMBL" id="CAB5231597.1"/>
    </source>
</evidence>
<dbReference type="EMBL" id="LR796919">
    <property type="protein sequence ID" value="CAB4174029.1"/>
    <property type="molecule type" value="Genomic_DNA"/>
</dbReference>
<name>A0A6J7XM18_9CAUD</name>
<reference evidence="5" key="1">
    <citation type="submission" date="2020-05" db="EMBL/GenBank/DDBJ databases">
        <authorList>
            <person name="Chiriac C."/>
            <person name="Salcher M."/>
            <person name="Ghai R."/>
            <person name="Kavagutti S V."/>
        </authorList>
    </citation>
    <scope>NUCLEOTIDE SEQUENCE</scope>
</reference>
<dbReference type="EMBL" id="LR798428">
    <property type="protein sequence ID" value="CAB5231597.1"/>
    <property type="molecule type" value="Genomic_DNA"/>
</dbReference>
<dbReference type="EMBL" id="LR797185">
    <property type="protein sequence ID" value="CAB4192675.1"/>
    <property type="molecule type" value="Genomic_DNA"/>
</dbReference>
<evidence type="ECO:0000259" key="1">
    <source>
        <dbReference type="Pfam" id="PF08765"/>
    </source>
</evidence>
<dbReference type="Pfam" id="PF08765">
    <property type="entry name" value="Mor"/>
    <property type="match status" value="1"/>
</dbReference>
<sequence>METVRNQEMYNEYFSGQTLQEVADKYNLTRQRVQQIVKKMGPSRPRVSNGGRHRKFDYKVIAQYVAENKSTVHATANHFGCSITTIMNALYAEGVEPTKKQRFTSMVVQDIVTRYLAGEKLRVIGESYGTSAQYINTVLRRAGATAKRRK</sequence>
<organism evidence="5">
    <name type="scientific">uncultured Caudovirales phage</name>
    <dbReference type="NCBI Taxonomy" id="2100421"/>
    <lineage>
        <taxon>Viruses</taxon>
        <taxon>Duplodnaviria</taxon>
        <taxon>Heunggongvirae</taxon>
        <taxon>Uroviricota</taxon>
        <taxon>Caudoviricetes</taxon>
        <taxon>Peduoviridae</taxon>
        <taxon>Maltschvirus</taxon>
        <taxon>Maltschvirus maltsch</taxon>
    </lineage>
</organism>
<evidence type="ECO:0000313" key="4">
    <source>
        <dbReference type="EMBL" id="CAB4192675.1"/>
    </source>
</evidence>
<dbReference type="SUPFAM" id="SSF46689">
    <property type="entry name" value="Homeodomain-like"/>
    <property type="match status" value="1"/>
</dbReference>
<protein>
    <submittedName>
        <fullName evidence="5">Mor transcription activator</fullName>
    </submittedName>
</protein>
<feature type="domain" description="Mor transcription activator" evidence="1">
    <location>
        <begin position="3"/>
        <end position="41"/>
    </location>
</feature>
<evidence type="ECO:0000313" key="3">
    <source>
        <dbReference type="EMBL" id="CAB4184455.1"/>
    </source>
</evidence>
<accession>A0A6J7XM18</accession>
<proteinExistence type="predicted"/>
<dbReference type="Gene3D" id="1.10.10.60">
    <property type="entry name" value="Homeodomain-like"/>
    <property type="match status" value="1"/>
</dbReference>